<dbReference type="InterPro" id="IPR036864">
    <property type="entry name" value="Zn2-C6_fun-type_DNA-bd_sf"/>
</dbReference>
<keyword evidence="4" id="KW-0804">Transcription</keyword>
<reference evidence="8" key="1">
    <citation type="submission" date="2014-10" db="EMBL/GenBank/DDBJ databases">
        <authorList>
            <person name="King R."/>
        </authorList>
    </citation>
    <scope>NUCLEOTIDE SEQUENCE [LARGE SCALE GENOMIC DNA]</scope>
    <source>
        <strain evidence="8">A3/5</strain>
    </source>
</reference>
<evidence type="ECO:0000256" key="4">
    <source>
        <dbReference type="ARBA" id="ARBA00023163"/>
    </source>
</evidence>
<proteinExistence type="predicted"/>
<dbReference type="EMBL" id="LN649231">
    <property type="protein sequence ID" value="CEI68300.1"/>
    <property type="molecule type" value="Genomic_DNA"/>
</dbReference>
<dbReference type="PANTHER" id="PTHR47660">
    <property type="entry name" value="TRANSCRIPTION FACTOR WITH C2H2 AND ZN(2)-CYS(6) DNA BINDING DOMAIN (EUROFUNG)-RELATED-RELATED"/>
    <property type="match status" value="1"/>
</dbReference>
<dbReference type="KEGG" id="fvn:FVRRES_08377"/>
<evidence type="ECO:0000313" key="8">
    <source>
        <dbReference type="Proteomes" id="UP000245910"/>
    </source>
</evidence>
<feature type="domain" description="Zn(2)-C6 fungal-type" evidence="6">
    <location>
        <begin position="9"/>
        <end position="39"/>
    </location>
</feature>
<dbReference type="GO" id="GO:0008270">
    <property type="term" value="F:zinc ion binding"/>
    <property type="evidence" value="ECO:0007669"/>
    <property type="project" value="InterPro"/>
</dbReference>
<dbReference type="PROSITE" id="PS50048">
    <property type="entry name" value="ZN2_CY6_FUNGAL_2"/>
    <property type="match status" value="1"/>
</dbReference>
<keyword evidence="2" id="KW-0862">Zinc</keyword>
<evidence type="ECO:0000259" key="6">
    <source>
        <dbReference type="PROSITE" id="PS50048"/>
    </source>
</evidence>
<dbReference type="Proteomes" id="UP000245910">
    <property type="component" value="Chromosome III"/>
</dbReference>
<dbReference type="InterPro" id="IPR001138">
    <property type="entry name" value="Zn2Cys6_DnaBD"/>
</dbReference>
<protein>
    <recommendedName>
        <fullName evidence="6">Zn(2)-C6 fungal-type domain-containing protein</fullName>
    </recommendedName>
</protein>
<dbReference type="GO" id="GO:0000981">
    <property type="term" value="F:DNA-binding transcription factor activity, RNA polymerase II-specific"/>
    <property type="evidence" value="ECO:0007669"/>
    <property type="project" value="InterPro"/>
</dbReference>
<dbReference type="SUPFAM" id="SSF57701">
    <property type="entry name" value="Zn2/Cys6 DNA-binding domain"/>
    <property type="match status" value="1"/>
</dbReference>
<dbReference type="CDD" id="cd00067">
    <property type="entry name" value="GAL4"/>
    <property type="match status" value="1"/>
</dbReference>
<dbReference type="RefSeq" id="XP_025592015.1">
    <property type="nucleotide sequence ID" value="XM_025737123.2"/>
</dbReference>
<evidence type="ECO:0000256" key="3">
    <source>
        <dbReference type="ARBA" id="ARBA00023015"/>
    </source>
</evidence>
<keyword evidence="3" id="KW-0805">Transcription regulation</keyword>
<sequence length="424" mass="46904">MGRKSKQKSCSGCVEAKRRCDKRHPSCTRCLDRALVCTYPLLPSRQAFDLPTEATPDMDFNDMLTSSTFGTGLNSSALVDTSEPLFPSIFTTNPSCFSVPCPSSSVMVEPLGQLTQMFGDLGWFLRSQAWTIRYHYSAPEATPTTPVLSNFIRGLQSWLSCFVKTGHNPFIHRHLYSESGYPQCIQDAYSACVISNAANSENDSIINAISSTYISNLLNTQPVDGIISTRDHLARTQALLIHILLSLFSSSIQRRAKAESLISLLHGWNSQLWDSATSGSEFAPLASSTPSSSETASRGAEPVSTVYRSFILSESIRRTWLLCNLATGVYGSLKGEFVGSCGGDVPITMHAKFWEAPSSARWEFTARHTDPFFIYSLKGQTLLERGVSAIQVDEFARHLFTIMWGLEMVETWVMRTGDEVSVIY</sequence>
<dbReference type="Gene3D" id="4.10.240.10">
    <property type="entry name" value="Zn(2)-C6 fungal-type DNA-binding domain"/>
    <property type="match status" value="1"/>
</dbReference>
<evidence type="ECO:0000313" key="7">
    <source>
        <dbReference type="EMBL" id="CEI68300.1"/>
    </source>
</evidence>
<dbReference type="STRING" id="56646.A0A2L2U0A4"/>
<organism evidence="7 8">
    <name type="scientific">Fusarium venenatum</name>
    <dbReference type="NCBI Taxonomy" id="56646"/>
    <lineage>
        <taxon>Eukaryota</taxon>
        <taxon>Fungi</taxon>
        <taxon>Dikarya</taxon>
        <taxon>Ascomycota</taxon>
        <taxon>Pezizomycotina</taxon>
        <taxon>Sordariomycetes</taxon>
        <taxon>Hypocreomycetidae</taxon>
        <taxon>Hypocreales</taxon>
        <taxon>Nectriaceae</taxon>
        <taxon>Fusarium</taxon>
    </lineage>
</organism>
<dbReference type="AlphaFoldDB" id="A0A2L2U0A4"/>
<keyword evidence="5" id="KW-0539">Nucleus</keyword>
<dbReference type="GeneID" id="37260016"/>
<keyword evidence="8" id="KW-1185">Reference proteome</keyword>
<keyword evidence="1" id="KW-0479">Metal-binding</keyword>
<evidence type="ECO:0000256" key="2">
    <source>
        <dbReference type="ARBA" id="ARBA00022833"/>
    </source>
</evidence>
<name>A0A2L2U0A4_9HYPO</name>
<evidence type="ECO:0000256" key="1">
    <source>
        <dbReference type="ARBA" id="ARBA00022723"/>
    </source>
</evidence>
<evidence type="ECO:0000256" key="5">
    <source>
        <dbReference type="ARBA" id="ARBA00023242"/>
    </source>
</evidence>
<dbReference type="Pfam" id="PF00172">
    <property type="entry name" value="Zn_clus"/>
    <property type="match status" value="1"/>
</dbReference>
<dbReference type="SMART" id="SM00066">
    <property type="entry name" value="GAL4"/>
    <property type="match status" value="1"/>
</dbReference>
<accession>A0A2L2U0A4</accession>